<name>A0A1I7WFV0_HETBA</name>
<dbReference type="Proteomes" id="UP000095283">
    <property type="component" value="Unplaced"/>
</dbReference>
<dbReference type="GO" id="GO:0032584">
    <property type="term" value="C:growth cone membrane"/>
    <property type="evidence" value="ECO:0007669"/>
    <property type="project" value="TreeGrafter"/>
</dbReference>
<dbReference type="GO" id="GO:0000145">
    <property type="term" value="C:exocyst"/>
    <property type="evidence" value="ECO:0007669"/>
    <property type="project" value="UniProtKB-UniRule"/>
</dbReference>
<organism evidence="6 7">
    <name type="scientific">Heterorhabditis bacteriophora</name>
    <name type="common">Entomopathogenic nematode worm</name>
    <dbReference type="NCBI Taxonomy" id="37862"/>
    <lineage>
        <taxon>Eukaryota</taxon>
        <taxon>Metazoa</taxon>
        <taxon>Ecdysozoa</taxon>
        <taxon>Nematoda</taxon>
        <taxon>Chromadorea</taxon>
        <taxon>Rhabditida</taxon>
        <taxon>Rhabditina</taxon>
        <taxon>Rhabditomorpha</taxon>
        <taxon>Strongyloidea</taxon>
        <taxon>Heterorhabditidae</taxon>
        <taxon>Heterorhabditis</taxon>
    </lineage>
</organism>
<evidence type="ECO:0000256" key="2">
    <source>
        <dbReference type="ARBA" id="ARBA00022448"/>
    </source>
</evidence>
<comment type="function">
    <text evidence="4">Component of the exocyst complex involved in the docking of exocytic vesicles with fusion sites on the plasma membrane.</text>
</comment>
<dbReference type="AlphaFoldDB" id="A0A1I7WFV0"/>
<feature type="domain" description="Exocyst complex component Sec8 N-terminal" evidence="5">
    <location>
        <begin position="60"/>
        <end position="137"/>
    </location>
</feature>
<dbReference type="WBParaSite" id="Hba_03865">
    <property type="protein sequence ID" value="Hba_03865"/>
    <property type="gene ID" value="Hba_03865"/>
</dbReference>
<keyword evidence="6" id="KW-1185">Reference proteome</keyword>
<keyword evidence="4" id="KW-0653">Protein transport</keyword>
<protein>
    <recommendedName>
        <fullName evidence="4">Exocyst complex component Sec8</fullName>
    </recommendedName>
</protein>
<dbReference type="Pfam" id="PF04048">
    <property type="entry name" value="Sec8_N"/>
    <property type="match status" value="1"/>
</dbReference>
<evidence type="ECO:0000256" key="1">
    <source>
        <dbReference type="ARBA" id="ARBA00010470"/>
    </source>
</evidence>
<evidence type="ECO:0000256" key="3">
    <source>
        <dbReference type="ARBA" id="ARBA00022483"/>
    </source>
</evidence>
<dbReference type="GO" id="GO:0015031">
    <property type="term" value="P:protein transport"/>
    <property type="evidence" value="ECO:0007669"/>
    <property type="project" value="UniProtKB-KW"/>
</dbReference>
<dbReference type="GO" id="GO:0045202">
    <property type="term" value="C:synapse"/>
    <property type="evidence" value="ECO:0007669"/>
    <property type="project" value="TreeGrafter"/>
</dbReference>
<evidence type="ECO:0000313" key="7">
    <source>
        <dbReference type="WBParaSite" id="Hba_03865"/>
    </source>
</evidence>
<proteinExistence type="inferred from homology"/>
<reference evidence="7" key="1">
    <citation type="submission" date="2016-11" db="UniProtKB">
        <authorList>
            <consortium name="WormBaseParasite"/>
        </authorList>
    </citation>
    <scope>IDENTIFICATION</scope>
</reference>
<dbReference type="GO" id="GO:0007268">
    <property type="term" value="P:chemical synaptic transmission"/>
    <property type="evidence" value="ECO:0007669"/>
    <property type="project" value="TreeGrafter"/>
</dbReference>
<accession>A0A1I7WFV0</accession>
<dbReference type="PANTHER" id="PTHR14146">
    <property type="entry name" value="EXOCYST COMPLEX COMPONENT 4"/>
    <property type="match status" value="1"/>
</dbReference>
<dbReference type="GO" id="GO:0090522">
    <property type="term" value="P:vesicle tethering involved in exocytosis"/>
    <property type="evidence" value="ECO:0007669"/>
    <property type="project" value="UniProtKB-UniRule"/>
</dbReference>
<evidence type="ECO:0000259" key="5">
    <source>
        <dbReference type="Pfam" id="PF04048"/>
    </source>
</evidence>
<dbReference type="PANTHER" id="PTHR14146:SF0">
    <property type="entry name" value="EXOCYST COMPLEX COMPONENT 4"/>
    <property type="match status" value="1"/>
</dbReference>
<keyword evidence="3 4" id="KW-0268">Exocytosis</keyword>
<evidence type="ECO:0000256" key="4">
    <source>
        <dbReference type="RuleBase" id="RU367079"/>
    </source>
</evidence>
<dbReference type="InterPro" id="IPR007191">
    <property type="entry name" value="Sec8_exocyst_N"/>
</dbReference>
<comment type="similarity">
    <text evidence="1 4">Belongs to the SEC8 family.</text>
</comment>
<dbReference type="GO" id="GO:0006893">
    <property type="term" value="P:Golgi to plasma membrane transport"/>
    <property type="evidence" value="ECO:0007669"/>
    <property type="project" value="TreeGrafter"/>
</dbReference>
<dbReference type="InterPro" id="IPR039682">
    <property type="entry name" value="Sec8/EXOC4"/>
</dbReference>
<dbReference type="GO" id="GO:0006904">
    <property type="term" value="P:vesicle docking involved in exocytosis"/>
    <property type="evidence" value="ECO:0007669"/>
    <property type="project" value="InterPro"/>
</dbReference>
<sequence length="138" mass="16124">MLSPNAKPVASIRRTIYPERSFSSGPSTGLLINVIRTLTSSLSEDQRELEKTRLEKGFRESEKLIDKLVKEHRKDVEECLDSFRDISDRILTCRERIHSVRNALLTCKTLLECRRDDLKKLWLENAQQKYICETMVQL</sequence>
<keyword evidence="2 4" id="KW-0813">Transport</keyword>
<dbReference type="GO" id="GO:0006612">
    <property type="term" value="P:protein targeting to membrane"/>
    <property type="evidence" value="ECO:0007669"/>
    <property type="project" value="UniProtKB-UniRule"/>
</dbReference>
<evidence type="ECO:0000313" key="6">
    <source>
        <dbReference type="Proteomes" id="UP000095283"/>
    </source>
</evidence>